<accession>A0A9Q4MKJ9</accession>
<protein>
    <submittedName>
        <fullName evidence="3">Uncharacterized protein</fullName>
    </submittedName>
</protein>
<dbReference type="AlphaFoldDB" id="A0A9Q4MKJ9"/>
<dbReference type="RefSeq" id="WP_128723453.1">
    <property type="nucleotide sequence ID" value="NZ_CP052854.1"/>
</dbReference>
<name>A0A9Q4MKJ9_XYLFS</name>
<reference evidence="3" key="1">
    <citation type="submission" date="2019-05" db="EMBL/GenBank/DDBJ databases">
        <authorList>
            <person name="Castillo A."/>
            <person name="Giampetruzzi A."/>
            <person name="Landa B."/>
            <person name="Saponari M."/>
            <person name="Almeida R.P.P."/>
            <person name="Moralejo E."/>
            <person name="Marco-Noales E."/>
            <person name="Velasco-Amo M.P."/>
            <person name="Roman-Ecija M."/>
            <person name="Navarro I."/>
            <person name="Monterde A."/>
            <person name="Barbe S."/>
        </authorList>
    </citation>
    <scope>NUCLEOTIDE SEQUENCE</scope>
    <source>
        <strain evidence="3">XYL1981</strain>
    </source>
</reference>
<sequence>MAAGRRSAARTRDGHGRQATPRRPLCRLAEVHAVWSALLVGGRVALTSLHAATEPARMQEQARRRRHLKTLHRPYRRQWCSGAR</sequence>
<dbReference type="EMBL" id="JAJKGN010000002">
    <property type="protein sequence ID" value="MDC6409420.1"/>
    <property type="molecule type" value="Genomic_DNA"/>
</dbReference>
<evidence type="ECO:0000313" key="3">
    <source>
        <dbReference type="EMBL" id="MRU24570.1"/>
    </source>
</evidence>
<evidence type="ECO:0000313" key="2">
    <source>
        <dbReference type="EMBL" id="MDC6409420.1"/>
    </source>
</evidence>
<comment type="caution">
    <text evidence="3">The sequence shown here is derived from an EMBL/GenBank/DDBJ whole genome shotgun (WGS) entry which is preliminary data.</text>
</comment>
<dbReference type="Proteomes" id="UP000474061">
    <property type="component" value="Unassembled WGS sequence"/>
</dbReference>
<reference evidence="2" key="4">
    <citation type="journal article" date="2023" name="Commun. Biol.">
        <title>Suspicions of two bridgehead invasions of Xylella fastidiosa subsp. multiplex in France.</title>
        <authorList>
            <person name="Dupas E."/>
            <person name="Durand K."/>
            <person name="Rieux A."/>
            <person name="Briand M."/>
            <person name="Pruvost O."/>
            <person name="Cunty A."/>
            <person name="Denance N."/>
            <person name="Donnadieu C."/>
            <person name="Legendre B."/>
            <person name="Lopez-Roques C."/>
            <person name="Cesbron S."/>
            <person name="Ravigne V."/>
            <person name="Jacques M.A."/>
        </authorList>
    </citation>
    <scope>NUCLEOTIDE SEQUENCE</scope>
    <source>
        <strain evidence="2">CFBP8070</strain>
    </source>
</reference>
<reference evidence="2" key="3">
    <citation type="submission" date="2021-11" db="EMBL/GenBank/DDBJ databases">
        <authorList>
            <person name="Denance N."/>
            <person name="Briand M."/>
            <person name="Dupas E."/>
            <person name="Durand K."/>
            <person name="Legendre B."/>
            <person name="Cunty A."/>
            <person name="Donnadieu C."/>
            <person name="Lopez Roques C."/>
            <person name="Cesbron S."/>
            <person name="Jacques M.A."/>
        </authorList>
    </citation>
    <scope>NUCLEOTIDE SEQUENCE</scope>
    <source>
        <strain evidence="2">CFBP8070</strain>
    </source>
</reference>
<evidence type="ECO:0000256" key="1">
    <source>
        <dbReference type="SAM" id="MobiDB-lite"/>
    </source>
</evidence>
<dbReference type="EMBL" id="VDCJ01000352">
    <property type="protein sequence ID" value="MRU24570.1"/>
    <property type="molecule type" value="Genomic_DNA"/>
</dbReference>
<evidence type="ECO:0000313" key="4">
    <source>
        <dbReference type="Proteomes" id="UP000474061"/>
    </source>
</evidence>
<gene>
    <name evidence="3" type="ORF">FG476_11060</name>
    <name evidence="2" type="ORF">LOK82_12690</name>
</gene>
<feature type="region of interest" description="Disordered" evidence="1">
    <location>
        <begin position="1"/>
        <end position="22"/>
    </location>
</feature>
<reference evidence="3" key="2">
    <citation type="journal article" date="2020" name="Appl. Environ. Microbiol.">
        <title>Multiple intercontinental introductions associated with the emergence of a plant pathogen in Europe.</title>
        <authorList>
            <person name="Landa B.B."/>
            <person name="Castillo A.I."/>
            <person name="Giampetruzzi A."/>
            <person name="Kahn A."/>
            <person name="Roman-Ecija M."/>
            <person name="Velasco-Amo M.P."/>
            <person name="Navas-Cortes J.A."/>
            <person name="Marco-Noales E."/>
            <person name="Barbe S."/>
            <person name="Moralejo E."/>
            <person name="Coletta-Filho H.D."/>
            <person name="Saldarelli P."/>
            <person name="Saponari M."/>
            <person name="Almeida R.P.P."/>
        </authorList>
    </citation>
    <scope>NUCLEOTIDE SEQUENCE</scope>
    <source>
        <strain evidence="3">XYL1981</strain>
    </source>
</reference>
<dbReference type="Proteomes" id="UP001220702">
    <property type="component" value="Unassembled WGS sequence"/>
</dbReference>
<organism evidence="3 4">
    <name type="scientific">Xylella fastidiosa subsp. multiplex</name>
    <dbReference type="NCBI Taxonomy" id="644357"/>
    <lineage>
        <taxon>Bacteria</taxon>
        <taxon>Pseudomonadati</taxon>
        <taxon>Pseudomonadota</taxon>
        <taxon>Gammaproteobacteria</taxon>
        <taxon>Lysobacterales</taxon>
        <taxon>Lysobacteraceae</taxon>
        <taxon>Xylella</taxon>
    </lineage>
</organism>
<proteinExistence type="predicted"/>